<evidence type="ECO:0000313" key="1">
    <source>
        <dbReference type="EMBL" id="KAK7060029.1"/>
    </source>
</evidence>
<dbReference type="AlphaFoldDB" id="A0AAW0E4T7"/>
<dbReference type="Proteomes" id="UP001362999">
    <property type="component" value="Unassembled WGS sequence"/>
</dbReference>
<dbReference type="EMBL" id="JAWWNJ010000003">
    <property type="protein sequence ID" value="KAK7060029.1"/>
    <property type="molecule type" value="Genomic_DNA"/>
</dbReference>
<protein>
    <recommendedName>
        <fullName evidence="3">F-box domain-containing protein</fullName>
    </recommendedName>
</protein>
<comment type="caution">
    <text evidence="1">The sequence shown here is derived from an EMBL/GenBank/DDBJ whole genome shotgun (WGS) entry which is preliminary data.</text>
</comment>
<proteinExistence type="predicted"/>
<accession>A0AAW0E4T7</accession>
<keyword evidence="2" id="KW-1185">Reference proteome</keyword>
<organism evidence="1 2">
    <name type="scientific">Favolaschia claudopus</name>
    <dbReference type="NCBI Taxonomy" id="2862362"/>
    <lineage>
        <taxon>Eukaryota</taxon>
        <taxon>Fungi</taxon>
        <taxon>Dikarya</taxon>
        <taxon>Basidiomycota</taxon>
        <taxon>Agaricomycotina</taxon>
        <taxon>Agaricomycetes</taxon>
        <taxon>Agaricomycetidae</taxon>
        <taxon>Agaricales</taxon>
        <taxon>Marasmiineae</taxon>
        <taxon>Mycenaceae</taxon>
        <taxon>Favolaschia</taxon>
    </lineage>
</organism>
<reference evidence="1 2" key="1">
    <citation type="journal article" date="2024" name="J Genomics">
        <title>Draft genome sequencing and assembly of Favolaschia claudopus CIRM-BRFM 2984 isolated from oak limbs.</title>
        <authorList>
            <person name="Navarro D."/>
            <person name="Drula E."/>
            <person name="Chaduli D."/>
            <person name="Cazenave R."/>
            <person name="Ahrendt S."/>
            <person name="Wang J."/>
            <person name="Lipzen A."/>
            <person name="Daum C."/>
            <person name="Barry K."/>
            <person name="Grigoriev I.V."/>
            <person name="Favel A."/>
            <person name="Rosso M.N."/>
            <person name="Martin F."/>
        </authorList>
    </citation>
    <scope>NUCLEOTIDE SEQUENCE [LARGE SCALE GENOMIC DNA]</scope>
    <source>
        <strain evidence="1 2">CIRM-BRFM 2984</strain>
    </source>
</reference>
<evidence type="ECO:0000313" key="2">
    <source>
        <dbReference type="Proteomes" id="UP001362999"/>
    </source>
</evidence>
<sequence>MSMSMSIPSLSLPELWEVIIGFVDKDTDLKAISLVCQCFTSPAQRGLFHDIDLSVGTSKPHAIRLDAILRESPHLIPYIRTLGISNGHARCYEILAGISWTNVRRLTLYSPLFPEGNESPEHVKRLVRIPSLRSLEFYGSQKSLRYIVSVCSPNIDTLTLHCLDPSDDDESDADALPLSRPSIRDFSLAWLDSALPDFINDALDFTSLEILRWESHPPSDLHRFFTEYGSTVRKIDMGITFESEQWASFDIALYFPCLKLITIRHVISSHTTSMLKRLPLDNGIEEIEFDWSLREPTSDDDVREFETAVLQSLPALCRVKFVVNPSTWKEPNVQRRFPTRKSLLDDRREVFPRLAREKDGGLIEVWFGQIKVE</sequence>
<evidence type="ECO:0008006" key="3">
    <source>
        <dbReference type="Google" id="ProtNLM"/>
    </source>
</evidence>
<gene>
    <name evidence="1" type="ORF">R3P38DRAFT_3252239</name>
</gene>
<name>A0AAW0E4T7_9AGAR</name>